<dbReference type="InterPro" id="IPR006016">
    <property type="entry name" value="UspA"/>
</dbReference>
<feature type="region of interest" description="Disordered" evidence="1">
    <location>
        <begin position="1"/>
        <end position="20"/>
    </location>
</feature>
<dbReference type="CDD" id="cd23659">
    <property type="entry name" value="USP_At3g01520-like"/>
    <property type="match status" value="1"/>
</dbReference>
<dbReference type="InterPro" id="IPR014729">
    <property type="entry name" value="Rossmann-like_a/b/a_fold"/>
</dbReference>
<dbReference type="SUPFAM" id="SSF52402">
    <property type="entry name" value="Adenine nucleotide alpha hydrolases-like"/>
    <property type="match status" value="1"/>
</dbReference>
<sequence length="191" mass="21409">MAEQPAEQPPTQPLQRAPTERRKRALLVCAEDTPQAATACEWALNNVYQEGDVVHLTYVVKCLMQPIEVFHGMPGTAYSFSPPGVHREQALIDDAKKRLEERFLPLLQPQLVPYQLHLYAERTDATVQRVAEIIQEDIEKTQPALIIMAAHNKPGTQEGLGSVAEFLSRNCKRPMAIVHPEYAVGTSMEQL</sequence>
<accession>A0A2P6TIB1</accession>
<evidence type="ECO:0000313" key="4">
    <source>
        <dbReference type="Proteomes" id="UP000239899"/>
    </source>
</evidence>
<dbReference type="AlphaFoldDB" id="A0A2P6TIB1"/>
<name>A0A2P6TIB1_CHLSO</name>
<evidence type="ECO:0000313" key="3">
    <source>
        <dbReference type="EMBL" id="PRW34032.1"/>
    </source>
</evidence>
<protein>
    <submittedName>
        <fullName evidence="3">Adenine nucleotide alpha hydrolase</fullName>
    </submittedName>
</protein>
<reference evidence="3 4" key="1">
    <citation type="journal article" date="2018" name="Plant J.">
        <title>Genome sequences of Chlorella sorokiniana UTEX 1602 and Micractinium conductrix SAG 241.80: implications to maltose excretion by a green alga.</title>
        <authorList>
            <person name="Arriola M.B."/>
            <person name="Velmurugan N."/>
            <person name="Zhang Y."/>
            <person name="Plunkett M.H."/>
            <person name="Hondzo H."/>
            <person name="Barney B.M."/>
        </authorList>
    </citation>
    <scope>NUCLEOTIDE SEQUENCE [LARGE SCALE GENOMIC DNA]</scope>
    <source>
        <strain evidence="4">UTEX 1602</strain>
    </source>
</reference>
<comment type="caution">
    <text evidence="3">The sequence shown here is derived from an EMBL/GenBank/DDBJ whole genome shotgun (WGS) entry which is preliminary data.</text>
</comment>
<organism evidence="3 4">
    <name type="scientific">Chlorella sorokiniana</name>
    <name type="common">Freshwater green alga</name>
    <dbReference type="NCBI Taxonomy" id="3076"/>
    <lineage>
        <taxon>Eukaryota</taxon>
        <taxon>Viridiplantae</taxon>
        <taxon>Chlorophyta</taxon>
        <taxon>core chlorophytes</taxon>
        <taxon>Trebouxiophyceae</taxon>
        <taxon>Chlorellales</taxon>
        <taxon>Chlorellaceae</taxon>
        <taxon>Chlorella clade</taxon>
        <taxon>Chlorella</taxon>
    </lineage>
</organism>
<dbReference type="OrthoDB" id="843225at2759"/>
<dbReference type="GO" id="GO:0016787">
    <property type="term" value="F:hydrolase activity"/>
    <property type="evidence" value="ECO:0007669"/>
    <property type="project" value="UniProtKB-KW"/>
</dbReference>
<dbReference type="Pfam" id="PF00582">
    <property type="entry name" value="Usp"/>
    <property type="match status" value="1"/>
</dbReference>
<keyword evidence="3" id="KW-0378">Hydrolase</keyword>
<dbReference type="STRING" id="3076.A0A2P6TIB1"/>
<keyword evidence="4" id="KW-1185">Reference proteome</keyword>
<feature type="domain" description="UspA" evidence="2">
    <location>
        <begin position="25"/>
        <end position="179"/>
    </location>
</feature>
<evidence type="ECO:0000259" key="2">
    <source>
        <dbReference type="Pfam" id="PF00582"/>
    </source>
</evidence>
<dbReference type="EMBL" id="LHPG02000015">
    <property type="protein sequence ID" value="PRW34032.1"/>
    <property type="molecule type" value="Genomic_DNA"/>
</dbReference>
<gene>
    <name evidence="3" type="ORF">C2E21_7322</name>
</gene>
<proteinExistence type="predicted"/>
<evidence type="ECO:0000256" key="1">
    <source>
        <dbReference type="SAM" id="MobiDB-lite"/>
    </source>
</evidence>
<dbReference type="Proteomes" id="UP000239899">
    <property type="component" value="Unassembled WGS sequence"/>
</dbReference>
<dbReference type="Gene3D" id="3.40.50.620">
    <property type="entry name" value="HUPs"/>
    <property type="match status" value="1"/>
</dbReference>